<keyword evidence="3 6" id="KW-1133">Transmembrane helix</keyword>
<protein>
    <submittedName>
        <fullName evidence="7">Hemolysin III family protein</fullName>
    </submittedName>
</protein>
<gene>
    <name evidence="7" type="ORF">IAC52_04030</name>
</gene>
<feature type="transmembrane region" description="Helical" evidence="6">
    <location>
        <begin position="172"/>
        <end position="192"/>
    </location>
</feature>
<feature type="transmembrane region" description="Helical" evidence="6">
    <location>
        <begin position="50"/>
        <end position="70"/>
    </location>
</feature>
<feature type="binding site" evidence="5">
    <location>
        <position position="201"/>
    </location>
    <ligand>
        <name>Zn(2+)</name>
        <dbReference type="ChEBI" id="CHEBI:29105"/>
    </ligand>
</feature>
<dbReference type="Proteomes" id="UP000824070">
    <property type="component" value="Unassembled WGS sequence"/>
</dbReference>
<evidence type="ECO:0000256" key="4">
    <source>
        <dbReference type="ARBA" id="ARBA00023136"/>
    </source>
</evidence>
<keyword evidence="2 6" id="KW-0812">Transmembrane</keyword>
<keyword evidence="5" id="KW-0479">Metal-binding</keyword>
<reference evidence="7" key="2">
    <citation type="journal article" date="2021" name="PeerJ">
        <title>Extensive microbial diversity within the chicken gut microbiome revealed by metagenomics and culture.</title>
        <authorList>
            <person name="Gilroy R."/>
            <person name="Ravi A."/>
            <person name="Getino M."/>
            <person name="Pursley I."/>
            <person name="Horton D.L."/>
            <person name="Alikhan N.F."/>
            <person name="Baker D."/>
            <person name="Gharbi K."/>
            <person name="Hall N."/>
            <person name="Watson M."/>
            <person name="Adriaenssens E.M."/>
            <person name="Foster-Nyarko E."/>
            <person name="Jarju S."/>
            <person name="Secka A."/>
            <person name="Antonio M."/>
            <person name="Oren A."/>
            <person name="Chaudhuri R.R."/>
            <person name="La Ragione R."/>
            <person name="Hildebrand F."/>
            <person name="Pallen M.J."/>
        </authorList>
    </citation>
    <scope>NUCLEOTIDE SEQUENCE</scope>
    <source>
        <strain evidence="7">ChiGjej1B1-22543</strain>
    </source>
</reference>
<dbReference type="Pfam" id="PF03006">
    <property type="entry name" value="HlyIII"/>
    <property type="match status" value="1"/>
</dbReference>
<organism evidence="7 8">
    <name type="scientific">Candidatus Alloenteromonas pullicola</name>
    <dbReference type="NCBI Taxonomy" id="2840784"/>
    <lineage>
        <taxon>Bacteria</taxon>
        <taxon>Bacillati</taxon>
        <taxon>Bacillota</taxon>
        <taxon>Bacillota incertae sedis</taxon>
        <taxon>Candidatus Alloenteromonas</taxon>
    </lineage>
</organism>
<feature type="binding site" evidence="5">
    <location>
        <position position="205"/>
    </location>
    <ligand>
        <name>Zn(2+)</name>
        <dbReference type="ChEBI" id="CHEBI:29105"/>
    </ligand>
</feature>
<name>A0A9D1LP65_9FIRM</name>
<dbReference type="PANTHER" id="PTHR20855:SF3">
    <property type="entry name" value="LD03007P"/>
    <property type="match status" value="1"/>
</dbReference>
<proteinExistence type="predicted"/>
<accession>A0A9D1LP65</accession>
<feature type="transmembrane region" description="Helical" evidence="6">
    <location>
        <begin position="115"/>
        <end position="134"/>
    </location>
</feature>
<dbReference type="InterPro" id="IPR004254">
    <property type="entry name" value="AdipoR/HlyIII-related"/>
</dbReference>
<sequence>MGKHKLNLPPYRLSQELWNAISHGLGAVLAIIGGGFLIDKACRTSDWVGIMSACIYVVGVFLMFLMSCLYHSLAKNSGKKVLRVLDHDFVFLPIMGTYTPYCLVGLHSVPGQSFPWGYVILAIVYAGCITGIVLNSVSLKKFNTVVVALYVILGSTIVLAFYPLILALKWEAVVLLASGGVAYWIGAVLYGLGGKKNLWFHTVFHFFVLAGAILMFCSLYFYVY</sequence>
<dbReference type="GO" id="GO:0016020">
    <property type="term" value="C:membrane"/>
    <property type="evidence" value="ECO:0007669"/>
    <property type="project" value="UniProtKB-SubCell"/>
</dbReference>
<comment type="caution">
    <text evidence="7">The sequence shown here is derived from an EMBL/GenBank/DDBJ whole genome shotgun (WGS) entry which is preliminary data.</text>
</comment>
<comment type="subcellular location">
    <subcellularLocation>
        <location evidence="1">Membrane</location>
        <topology evidence="1">Multi-pass membrane protein</topology>
    </subcellularLocation>
</comment>
<feature type="transmembrane region" description="Helical" evidence="6">
    <location>
        <begin position="146"/>
        <end position="166"/>
    </location>
</feature>
<evidence type="ECO:0000313" key="8">
    <source>
        <dbReference type="Proteomes" id="UP000824070"/>
    </source>
</evidence>
<evidence type="ECO:0000256" key="2">
    <source>
        <dbReference type="ARBA" id="ARBA00022692"/>
    </source>
</evidence>
<keyword evidence="4 6" id="KW-0472">Membrane</keyword>
<evidence type="ECO:0000256" key="1">
    <source>
        <dbReference type="ARBA" id="ARBA00004141"/>
    </source>
</evidence>
<keyword evidence="5" id="KW-0862">Zinc</keyword>
<feature type="transmembrane region" description="Helical" evidence="6">
    <location>
        <begin position="204"/>
        <end position="223"/>
    </location>
</feature>
<dbReference type="PANTHER" id="PTHR20855">
    <property type="entry name" value="ADIPOR/PROGESTIN RECEPTOR-RELATED"/>
    <property type="match status" value="1"/>
</dbReference>
<evidence type="ECO:0000256" key="3">
    <source>
        <dbReference type="ARBA" id="ARBA00022989"/>
    </source>
</evidence>
<evidence type="ECO:0000256" key="5">
    <source>
        <dbReference type="PIRSR" id="PIRSR604254-1"/>
    </source>
</evidence>
<feature type="transmembrane region" description="Helical" evidence="6">
    <location>
        <begin position="20"/>
        <end position="38"/>
    </location>
</feature>
<reference evidence="7" key="1">
    <citation type="submission" date="2020-10" db="EMBL/GenBank/DDBJ databases">
        <authorList>
            <person name="Gilroy R."/>
        </authorList>
    </citation>
    <scope>NUCLEOTIDE SEQUENCE</scope>
    <source>
        <strain evidence="7">ChiGjej1B1-22543</strain>
    </source>
</reference>
<dbReference type="AlphaFoldDB" id="A0A9D1LP65"/>
<evidence type="ECO:0000256" key="6">
    <source>
        <dbReference type="SAM" id="Phobius"/>
    </source>
</evidence>
<dbReference type="GO" id="GO:0046872">
    <property type="term" value="F:metal ion binding"/>
    <property type="evidence" value="ECO:0007669"/>
    <property type="project" value="UniProtKB-KW"/>
</dbReference>
<dbReference type="EMBL" id="DVMV01000029">
    <property type="protein sequence ID" value="HIU45447.1"/>
    <property type="molecule type" value="Genomic_DNA"/>
</dbReference>
<feature type="binding site" evidence="5">
    <location>
        <position position="71"/>
    </location>
    <ligand>
        <name>Zn(2+)</name>
        <dbReference type="ChEBI" id="CHEBI:29105"/>
    </ligand>
</feature>
<feature type="transmembrane region" description="Helical" evidence="6">
    <location>
        <begin position="90"/>
        <end position="109"/>
    </location>
</feature>
<evidence type="ECO:0000313" key="7">
    <source>
        <dbReference type="EMBL" id="HIU45447.1"/>
    </source>
</evidence>